<dbReference type="Proteomes" id="UP000486351">
    <property type="component" value="Unassembled WGS sequence"/>
</dbReference>
<evidence type="ECO:0000313" key="3">
    <source>
        <dbReference type="EMBL" id="KAE9118221.1"/>
    </source>
</evidence>
<evidence type="ECO:0000313" key="11">
    <source>
        <dbReference type="Proteomes" id="UP000486351"/>
    </source>
</evidence>
<dbReference type="AlphaFoldDB" id="A0A6A3SQ95"/>
<dbReference type="EMBL" id="QXGE01000662">
    <property type="protein sequence ID" value="KAE9306485.1"/>
    <property type="molecule type" value="Genomic_DNA"/>
</dbReference>
<reference evidence="7 8" key="1">
    <citation type="submission" date="2018-08" db="EMBL/GenBank/DDBJ databases">
        <title>Genomic investigation of the strawberry pathogen Phytophthora fragariae indicates pathogenicity is determined by transcriptional variation in three key races.</title>
        <authorList>
            <person name="Adams T.M."/>
            <person name="Armitage A.D."/>
            <person name="Sobczyk M.K."/>
            <person name="Bates H.J."/>
            <person name="Dunwell J.M."/>
            <person name="Nellist C.F."/>
            <person name="Harrison R.J."/>
        </authorList>
    </citation>
    <scope>NUCLEOTIDE SEQUENCE [LARGE SCALE GENOMIC DNA]</scope>
    <source>
        <strain evidence="5 7">A4</strain>
        <strain evidence="4 10">BC-23</strain>
        <strain evidence="1 8">NOV-5</strain>
        <strain evidence="2 9">NOV-71</strain>
        <strain evidence="6 11">NOV-77</strain>
        <strain evidence="3 12">ONT-3</strain>
    </source>
</reference>
<evidence type="ECO:0000313" key="6">
    <source>
        <dbReference type="EMBL" id="KAE9343583.1"/>
    </source>
</evidence>
<dbReference type="EMBL" id="QXGC01001188">
    <property type="protein sequence ID" value="KAE9208975.1"/>
    <property type="molecule type" value="Genomic_DNA"/>
</dbReference>
<evidence type="ECO:0000313" key="8">
    <source>
        <dbReference type="Proteomes" id="UP000440732"/>
    </source>
</evidence>
<dbReference type="Proteomes" id="UP000476176">
    <property type="component" value="Unassembled WGS sequence"/>
</dbReference>
<gene>
    <name evidence="5" type="ORF">PF001_g12099</name>
    <name evidence="4" type="ORF">PF004_g16608</name>
    <name evidence="1" type="ORF">PF006_g23731</name>
    <name evidence="2" type="ORF">PF007_g9031</name>
    <name evidence="6" type="ORF">PF008_g9613</name>
    <name evidence="3" type="ORF">PF010_g8298</name>
</gene>
<evidence type="ECO:0000313" key="1">
    <source>
        <dbReference type="EMBL" id="KAE9096648.1"/>
    </source>
</evidence>
<comment type="caution">
    <text evidence="2">The sequence shown here is derived from an EMBL/GenBank/DDBJ whole genome shotgun (WGS) entry which is preliminary data.</text>
</comment>
<evidence type="ECO:0000313" key="2">
    <source>
        <dbReference type="EMBL" id="KAE9118141.1"/>
    </source>
</evidence>
<accession>A0A6A3SQ95</accession>
<dbReference type="EMBL" id="QXFZ01000395">
    <property type="protein sequence ID" value="KAE9118141.1"/>
    <property type="molecule type" value="Genomic_DNA"/>
</dbReference>
<dbReference type="EMBL" id="QXFX01000373">
    <property type="protein sequence ID" value="KAE9118221.1"/>
    <property type="molecule type" value="Genomic_DNA"/>
</dbReference>
<evidence type="ECO:0000313" key="9">
    <source>
        <dbReference type="Proteomes" id="UP000441208"/>
    </source>
</evidence>
<evidence type="ECO:0000313" key="5">
    <source>
        <dbReference type="EMBL" id="KAE9306485.1"/>
    </source>
</evidence>
<dbReference type="Proteomes" id="UP000441208">
    <property type="component" value="Unassembled WGS sequence"/>
</dbReference>
<evidence type="ECO:0000313" key="12">
    <source>
        <dbReference type="Proteomes" id="UP000488956"/>
    </source>
</evidence>
<dbReference type="Proteomes" id="UP000437068">
    <property type="component" value="Unassembled WGS sequence"/>
</dbReference>
<evidence type="ECO:0000313" key="10">
    <source>
        <dbReference type="Proteomes" id="UP000476176"/>
    </source>
</evidence>
<dbReference type="EMBL" id="QXGA01002493">
    <property type="protein sequence ID" value="KAE9096648.1"/>
    <property type="molecule type" value="Genomic_DNA"/>
</dbReference>
<evidence type="ECO:0000313" key="7">
    <source>
        <dbReference type="Proteomes" id="UP000437068"/>
    </source>
</evidence>
<protein>
    <submittedName>
        <fullName evidence="2">Uncharacterized protein</fullName>
    </submittedName>
</protein>
<proteinExistence type="predicted"/>
<sequence>MGLIGSSAGWEITPTESTSRRTVTVNVNRLKKYCGKWTRLFMDEVPAGVEEAEGGADGPLKEDDLPSSSFAQRITIGADDTAVTGTDAPS</sequence>
<dbReference type="Proteomes" id="UP000488956">
    <property type="component" value="Unassembled WGS sequence"/>
</dbReference>
<evidence type="ECO:0000313" key="4">
    <source>
        <dbReference type="EMBL" id="KAE9208975.1"/>
    </source>
</evidence>
<dbReference type="EMBL" id="QXFY01000464">
    <property type="protein sequence ID" value="KAE9343583.1"/>
    <property type="molecule type" value="Genomic_DNA"/>
</dbReference>
<organism evidence="2 9">
    <name type="scientific">Phytophthora fragariae</name>
    <dbReference type="NCBI Taxonomy" id="53985"/>
    <lineage>
        <taxon>Eukaryota</taxon>
        <taxon>Sar</taxon>
        <taxon>Stramenopiles</taxon>
        <taxon>Oomycota</taxon>
        <taxon>Peronosporomycetes</taxon>
        <taxon>Peronosporales</taxon>
        <taxon>Peronosporaceae</taxon>
        <taxon>Phytophthora</taxon>
    </lineage>
</organism>
<dbReference type="Proteomes" id="UP000440732">
    <property type="component" value="Unassembled WGS sequence"/>
</dbReference>
<name>A0A6A3SQ95_9STRA</name>